<gene>
    <name evidence="8" type="ORF">GUJ93_ZPchr0008g12770</name>
</gene>
<dbReference type="Proteomes" id="UP000729402">
    <property type="component" value="Unassembled WGS sequence"/>
</dbReference>
<comment type="function">
    <text evidence="6">Component of the sequence-specific heterotrimeric transcription factor (NF-Y) which specifically recognizes a 5'-CCAAT-3' box motif found in the promoters of its target genes.</text>
</comment>
<name>A0A8J5RBY8_ZIZPA</name>
<organism evidence="8 9">
    <name type="scientific">Zizania palustris</name>
    <name type="common">Northern wild rice</name>
    <dbReference type="NCBI Taxonomy" id="103762"/>
    <lineage>
        <taxon>Eukaryota</taxon>
        <taxon>Viridiplantae</taxon>
        <taxon>Streptophyta</taxon>
        <taxon>Embryophyta</taxon>
        <taxon>Tracheophyta</taxon>
        <taxon>Spermatophyta</taxon>
        <taxon>Magnoliopsida</taxon>
        <taxon>Liliopsida</taxon>
        <taxon>Poales</taxon>
        <taxon>Poaceae</taxon>
        <taxon>BOP clade</taxon>
        <taxon>Oryzoideae</taxon>
        <taxon>Oryzeae</taxon>
        <taxon>Zizaniinae</taxon>
        <taxon>Zizania</taxon>
    </lineage>
</organism>
<comment type="subunit">
    <text evidence="6">Heterotrimer.</text>
</comment>
<keyword evidence="3 6" id="KW-0238">DNA-binding</keyword>
<evidence type="ECO:0000256" key="2">
    <source>
        <dbReference type="ARBA" id="ARBA00023015"/>
    </source>
</evidence>
<dbReference type="AlphaFoldDB" id="A0A8J5RBY8"/>
<comment type="similarity">
    <text evidence="6">Belongs to the NFYA/HAP2 subunit family.</text>
</comment>
<protein>
    <recommendedName>
        <fullName evidence="6">Nuclear transcription factor Y subunit</fullName>
    </recommendedName>
</protein>
<feature type="region of interest" description="Disordered" evidence="7">
    <location>
        <begin position="135"/>
        <end position="162"/>
    </location>
</feature>
<dbReference type="OrthoDB" id="1097733at2759"/>
<reference evidence="8" key="2">
    <citation type="submission" date="2021-02" db="EMBL/GenBank/DDBJ databases">
        <authorList>
            <person name="Kimball J.A."/>
            <person name="Haas M.W."/>
            <person name="Macchietto M."/>
            <person name="Kono T."/>
            <person name="Duquette J."/>
            <person name="Shao M."/>
        </authorList>
    </citation>
    <scope>NUCLEOTIDE SEQUENCE</scope>
    <source>
        <tissue evidence="8">Fresh leaf tissue</tissue>
    </source>
</reference>
<reference evidence="8" key="1">
    <citation type="journal article" date="2021" name="bioRxiv">
        <title>Whole Genome Assembly and Annotation of Northern Wild Rice, Zizania palustris L., Supports a Whole Genome Duplication in the Zizania Genus.</title>
        <authorList>
            <person name="Haas M."/>
            <person name="Kono T."/>
            <person name="Macchietto M."/>
            <person name="Millas R."/>
            <person name="McGilp L."/>
            <person name="Shao M."/>
            <person name="Duquette J."/>
            <person name="Hirsch C.N."/>
            <person name="Kimball J."/>
        </authorList>
    </citation>
    <scope>NUCLEOTIDE SEQUENCE</scope>
    <source>
        <tissue evidence="8">Fresh leaf tissue</tissue>
    </source>
</reference>
<dbReference type="PANTHER" id="PTHR12632">
    <property type="entry name" value="TRANSCRIPTION FACTOR NF-Y ALPHA-RELATED"/>
    <property type="match status" value="1"/>
</dbReference>
<evidence type="ECO:0000313" key="8">
    <source>
        <dbReference type="EMBL" id="KAG8046707.1"/>
    </source>
</evidence>
<evidence type="ECO:0000256" key="7">
    <source>
        <dbReference type="SAM" id="MobiDB-lite"/>
    </source>
</evidence>
<sequence length="250" mass="27352">MQLDSETQLRPTAAGHPYPGVATSSAGYVLPVGPATAQVAYPYIGTYYGSIYGAYSGQPLVNTTLLAMPPHSVCLATDAVLEPIYVNARQYHGILRRRQSRAKAESENKSNKTRKPYLHESRHLHALKRARGSGGRFLNTKTMEGKQDSKSVNKKDGGAVPSEYRHNKEINNNTKFSKYEATYLSGTKEGSAEKGLYSHWTQQIMTTWWSVFTAPVVQVATARPASALTVTRGDVSAANPCSLYLLILLA</sequence>
<comment type="subcellular location">
    <subcellularLocation>
        <location evidence="1 6">Nucleus</location>
    </subcellularLocation>
</comment>
<dbReference type="GO" id="GO:0003700">
    <property type="term" value="F:DNA-binding transcription factor activity"/>
    <property type="evidence" value="ECO:0007669"/>
    <property type="project" value="UniProtKB-UniRule"/>
</dbReference>
<evidence type="ECO:0000313" key="9">
    <source>
        <dbReference type="Proteomes" id="UP000729402"/>
    </source>
</evidence>
<evidence type="ECO:0000256" key="1">
    <source>
        <dbReference type="ARBA" id="ARBA00004123"/>
    </source>
</evidence>
<keyword evidence="4 6" id="KW-0804">Transcription</keyword>
<evidence type="ECO:0000256" key="6">
    <source>
        <dbReference type="RuleBase" id="RU367155"/>
    </source>
</evidence>
<evidence type="ECO:0000256" key="5">
    <source>
        <dbReference type="ARBA" id="ARBA00023242"/>
    </source>
</evidence>
<dbReference type="GO" id="GO:0003677">
    <property type="term" value="F:DNA binding"/>
    <property type="evidence" value="ECO:0007669"/>
    <property type="project" value="UniProtKB-KW"/>
</dbReference>
<evidence type="ECO:0000256" key="3">
    <source>
        <dbReference type="ARBA" id="ARBA00023125"/>
    </source>
</evidence>
<keyword evidence="5 6" id="KW-0539">Nucleus</keyword>
<dbReference type="SMART" id="SM00521">
    <property type="entry name" value="CBF"/>
    <property type="match status" value="1"/>
</dbReference>
<dbReference type="InterPro" id="IPR001289">
    <property type="entry name" value="NFYA"/>
</dbReference>
<proteinExistence type="inferred from homology"/>
<accession>A0A8J5RBY8</accession>
<dbReference type="GO" id="GO:0005634">
    <property type="term" value="C:nucleus"/>
    <property type="evidence" value="ECO:0007669"/>
    <property type="project" value="UniProtKB-SubCell"/>
</dbReference>
<evidence type="ECO:0000256" key="4">
    <source>
        <dbReference type="ARBA" id="ARBA00023163"/>
    </source>
</evidence>
<dbReference type="EMBL" id="JAAALK010000290">
    <property type="protein sequence ID" value="KAG8046707.1"/>
    <property type="molecule type" value="Genomic_DNA"/>
</dbReference>
<feature type="compositionally biased region" description="Basic and acidic residues" evidence="7">
    <location>
        <begin position="143"/>
        <end position="162"/>
    </location>
</feature>
<dbReference type="Pfam" id="PF02045">
    <property type="entry name" value="CBFB_NFYA"/>
    <property type="match status" value="1"/>
</dbReference>
<dbReference type="PROSITE" id="PS51152">
    <property type="entry name" value="NFYA_HAP2_2"/>
    <property type="match status" value="1"/>
</dbReference>
<keyword evidence="2 6" id="KW-0805">Transcription regulation</keyword>
<comment type="caution">
    <text evidence="8">The sequence shown here is derived from an EMBL/GenBank/DDBJ whole genome shotgun (WGS) entry which is preliminary data.</text>
</comment>
<keyword evidence="9" id="KW-1185">Reference proteome</keyword>